<accession>A3IPZ0</accession>
<evidence type="ECO:0000313" key="2">
    <source>
        <dbReference type="Proteomes" id="UP000003781"/>
    </source>
</evidence>
<sequence length="96" mass="10821">MTTIETQLNIIINPDKLERLKNKVRDEGKTLDDVINELIDAYLADTHPDSLNNAIANHPTIQSMKSDIDKLGSYLDGLTRVIQDIKVEQLSSMNNE</sequence>
<dbReference type="RefSeq" id="WP_008275455.1">
    <property type="nucleotide sequence ID" value="NZ_AAXW01000014.1"/>
</dbReference>
<protein>
    <submittedName>
        <fullName evidence="1">Uncharacterized protein</fullName>
    </submittedName>
</protein>
<keyword evidence="2" id="KW-1185">Reference proteome</keyword>
<dbReference type="AlphaFoldDB" id="A3IPZ0"/>
<dbReference type="Proteomes" id="UP000003781">
    <property type="component" value="Unassembled WGS sequence"/>
</dbReference>
<evidence type="ECO:0000313" key="1">
    <source>
        <dbReference type="EMBL" id="EAZ91330.1"/>
    </source>
</evidence>
<comment type="caution">
    <text evidence="1">The sequence shown here is derived from an EMBL/GenBank/DDBJ whole genome shotgun (WGS) entry which is preliminary data.</text>
</comment>
<dbReference type="OrthoDB" id="582608at2"/>
<reference evidence="1 2" key="1">
    <citation type="submission" date="2007-03" db="EMBL/GenBank/DDBJ databases">
        <authorList>
            <person name="Stal L."/>
            <person name="Ferriera S."/>
            <person name="Johnson J."/>
            <person name="Kravitz S."/>
            <person name="Beeson K."/>
            <person name="Sutton G."/>
            <person name="Rogers Y.-H."/>
            <person name="Friedman R."/>
            <person name="Frazier M."/>
            <person name="Venter J.C."/>
        </authorList>
    </citation>
    <scope>NUCLEOTIDE SEQUENCE [LARGE SCALE GENOMIC DNA]</scope>
    <source>
        <strain evidence="1 2">CCY0110</strain>
    </source>
</reference>
<gene>
    <name evidence="1" type="ORF">CY0110_05152</name>
</gene>
<proteinExistence type="predicted"/>
<name>A3IPZ0_9CHRO</name>
<dbReference type="EMBL" id="AAXW01000014">
    <property type="protein sequence ID" value="EAZ91330.1"/>
    <property type="molecule type" value="Genomic_DNA"/>
</dbReference>
<organism evidence="1 2">
    <name type="scientific">Crocosphaera chwakensis CCY0110</name>
    <dbReference type="NCBI Taxonomy" id="391612"/>
    <lineage>
        <taxon>Bacteria</taxon>
        <taxon>Bacillati</taxon>
        <taxon>Cyanobacteriota</taxon>
        <taxon>Cyanophyceae</taxon>
        <taxon>Oscillatoriophycideae</taxon>
        <taxon>Chroococcales</taxon>
        <taxon>Aphanothecaceae</taxon>
        <taxon>Crocosphaera</taxon>
        <taxon>Crocosphaera chwakensis</taxon>
    </lineage>
</organism>